<evidence type="ECO:0000259" key="2">
    <source>
        <dbReference type="Pfam" id="PF01370"/>
    </source>
</evidence>
<dbReference type="InParanoid" id="A0A0U5J6M2"/>
<feature type="domain" description="NAD-dependent epimerase/dehydratase" evidence="2">
    <location>
        <begin position="5"/>
        <end position="235"/>
    </location>
</feature>
<keyword evidence="4" id="KW-1185">Reference proteome</keyword>
<organism evidence="3 4">
    <name type="scientific">Candidatus Protochlamydia naegleriophila</name>
    <dbReference type="NCBI Taxonomy" id="389348"/>
    <lineage>
        <taxon>Bacteria</taxon>
        <taxon>Pseudomonadati</taxon>
        <taxon>Chlamydiota</taxon>
        <taxon>Chlamydiia</taxon>
        <taxon>Parachlamydiales</taxon>
        <taxon>Parachlamydiaceae</taxon>
        <taxon>Candidatus Protochlamydia</taxon>
    </lineage>
</organism>
<keyword evidence="3" id="KW-0413">Isomerase</keyword>
<dbReference type="CDD" id="cd05253">
    <property type="entry name" value="UDP_GE_SDE_e"/>
    <property type="match status" value="1"/>
</dbReference>
<protein>
    <submittedName>
        <fullName evidence="3">NAD-dependent epimerase/dehydratase</fullName>
        <ecNumber evidence="3">5.1.3.-</ecNumber>
    </submittedName>
</protein>
<dbReference type="PATRIC" id="fig|389348.3.peg.82"/>
<dbReference type="Proteomes" id="UP000069902">
    <property type="component" value="Chromosome cPNK"/>
</dbReference>
<reference evidence="4" key="1">
    <citation type="submission" date="2015-09" db="EMBL/GenBank/DDBJ databases">
        <authorList>
            <person name="Bertelli C."/>
        </authorList>
    </citation>
    <scope>NUCLEOTIDE SEQUENCE [LARGE SCALE GENOMIC DNA]</scope>
    <source>
        <strain evidence="4">KNic</strain>
    </source>
</reference>
<dbReference type="KEGG" id="pnl:PNK_0067"/>
<dbReference type="GO" id="GO:0016853">
    <property type="term" value="F:isomerase activity"/>
    <property type="evidence" value="ECO:0007669"/>
    <property type="project" value="UniProtKB-KW"/>
</dbReference>
<dbReference type="Pfam" id="PF01370">
    <property type="entry name" value="Epimerase"/>
    <property type="match status" value="1"/>
</dbReference>
<dbReference type="InterPro" id="IPR001509">
    <property type="entry name" value="Epimerase_deHydtase"/>
</dbReference>
<dbReference type="PRINTS" id="PR01713">
    <property type="entry name" value="NUCEPIMERASE"/>
</dbReference>
<dbReference type="STRING" id="389348.PNK_0067"/>
<dbReference type="PANTHER" id="PTHR43574">
    <property type="entry name" value="EPIMERASE-RELATED"/>
    <property type="match status" value="1"/>
</dbReference>
<evidence type="ECO:0000313" key="3">
    <source>
        <dbReference type="EMBL" id="CUI15705.1"/>
    </source>
</evidence>
<dbReference type="SUPFAM" id="SSF51735">
    <property type="entry name" value="NAD(P)-binding Rossmann-fold domains"/>
    <property type="match status" value="1"/>
</dbReference>
<evidence type="ECO:0000313" key="4">
    <source>
        <dbReference type="Proteomes" id="UP000069902"/>
    </source>
</evidence>
<dbReference type="Gene3D" id="3.40.50.720">
    <property type="entry name" value="NAD(P)-binding Rossmann-like Domain"/>
    <property type="match status" value="1"/>
</dbReference>
<dbReference type="EC" id="5.1.3.-" evidence="3"/>
<sequence length="324" mass="36890">MSKNIFITGAAGFIGFHLARQLAQRGDRVIGFDNFNPYYDPRLKRDRAKELAKLGIAIIEGDIQDFELLEKAILEHHTTHLVHLAAQAGVRYSLQQPYAYLKTNVDGFLNILEICRAHPSLKLTYASSSSVYGLNKKVPFSLDDRTDHQASLYGVTKKTNELMAQTYHHLFGISSTGLRFFTVYGPWGRPDMAYFSFANAIVEGKPIEIFNRGQMMRDFTYIDDIVDGTMAAIDREMPCALFNLGHHKPEQLLHFVAILEKELGRKAQKILLPMQSGDVVATYADIQESAEQLNFTPKIGIEEGLARFVEWYKEYYHFKIKDVQ</sequence>
<gene>
    <name evidence="3" type="primary">wcaG</name>
    <name evidence="3" type="ORF">PNK_0067</name>
</gene>
<dbReference type="InterPro" id="IPR036291">
    <property type="entry name" value="NAD(P)-bd_dom_sf"/>
</dbReference>
<proteinExistence type="predicted"/>
<name>A0A0U5J6M2_9BACT</name>
<dbReference type="AlphaFoldDB" id="A0A0U5J6M2"/>
<accession>A0A0U5J6M2</accession>
<keyword evidence="1" id="KW-0520">NAD</keyword>
<dbReference type="EMBL" id="LN879502">
    <property type="protein sequence ID" value="CUI15705.1"/>
    <property type="molecule type" value="Genomic_DNA"/>
</dbReference>
<evidence type="ECO:0000256" key="1">
    <source>
        <dbReference type="ARBA" id="ARBA00023027"/>
    </source>
</evidence>